<proteinExistence type="predicted"/>
<dbReference type="Proteomes" id="UP001265315">
    <property type="component" value="Unassembled WGS sequence"/>
</dbReference>
<protein>
    <recommendedName>
        <fullName evidence="1">DUF7380 domain-containing protein</fullName>
    </recommendedName>
</protein>
<feature type="domain" description="DUF7380" evidence="1">
    <location>
        <begin position="18"/>
        <end position="195"/>
    </location>
</feature>
<evidence type="ECO:0000313" key="3">
    <source>
        <dbReference type="Proteomes" id="UP001265315"/>
    </source>
</evidence>
<reference evidence="2" key="1">
    <citation type="submission" date="2023-07" db="EMBL/GenBank/DDBJ databases">
        <title>Sorghum-associated microbial communities from plants grown in Nebraska, USA.</title>
        <authorList>
            <person name="Schachtman D."/>
        </authorList>
    </citation>
    <scope>NUCLEOTIDE SEQUENCE</scope>
    <source>
        <strain evidence="2">1457</strain>
    </source>
</reference>
<gene>
    <name evidence="2" type="ORF">J2W61_005031</name>
</gene>
<accession>A0AAW8M1L3</accession>
<dbReference type="RefSeq" id="WP_236773454.1">
    <property type="nucleotide sequence ID" value="NZ_JAGIPM010000023.1"/>
</dbReference>
<dbReference type="EMBL" id="JAVDSW010000007">
    <property type="protein sequence ID" value="MDR6705156.1"/>
    <property type="molecule type" value="Genomic_DNA"/>
</dbReference>
<dbReference type="InterPro" id="IPR055804">
    <property type="entry name" value="DUF7380"/>
</dbReference>
<name>A0AAW8M1L3_AGRTU</name>
<dbReference type="Pfam" id="PF24098">
    <property type="entry name" value="DUF7380"/>
    <property type="match status" value="1"/>
</dbReference>
<dbReference type="AlphaFoldDB" id="A0AAW8M1L3"/>
<evidence type="ECO:0000313" key="2">
    <source>
        <dbReference type="EMBL" id="MDR6705156.1"/>
    </source>
</evidence>
<organism evidence="2 3">
    <name type="scientific">Agrobacterium tumefaciens</name>
    <dbReference type="NCBI Taxonomy" id="358"/>
    <lineage>
        <taxon>Bacteria</taxon>
        <taxon>Pseudomonadati</taxon>
        <taxon>Pseudomonadota</taxon>
        <taxon>Alphaproteobacteria</taxon>
        <taxon>Hyphomicrobiales</taxon>
        <taxon>Rhizobiaceae</taxon>
        <taxon>Rhizobium/Agrobacterium group</taxon>
        <taxon>Agrobacterium</taxon>
        <taxon>Agrobacterium tumefaciens complex</taxon>
    </lineage>
</organism>
<comment type="caution">
    <text evidence="2">The sequence shown here is derived from an EMBL/GenBank/DDBJ whole genome shotgun (WGS) entry which is preliminary data.</text>
</comment>
<sequence length="631" mass="70229">MSENEDEPRDGEQFPPPPWIDLTAEHLVGVAFEAPISTIPSADCGEYSDAFRKAADEAISNGDEAKGAVFSALSAVCSFHFRADNVNDAFGPLMVFENRRSPIPEDFRGNPAQVLALMAARAQDVALKARLCDVAWLLDKRRVDLGRQAILAYVGIIHEVMQEKRKFRFSSGNDPLSHTARDIVKRALLLSAMRSVGRDTDEQKASLGLAETLVSMAQKGTNPTHLHRLYELALQFDIVAPAEIGAAIVGWLQTQGNSLQNDSVLDLQRLAASAYRAAGSNHDYNRSKIMVANTLREMAEAALRDRSAMLASSFIADAISELHGVPDVRDKRLELRHRLVDIQVNISDEMQTFSQELDLKEIAEGRIASLQDLSLRDALFLFAAMSRSPSPEKLQQEAIASIQEHPLSSLFASSFHDREGKVVYRSDGADLSATPNPENLKGTISRAEQIRRLVFAQGEIRPARRAINERFFISDDSFTPLMFNSEFVPPNLVDTYCRGFRRFFQGDAISAIYILTPLLEASIRHVMKAHGHDVSVFDNATKTQQDLTISAMFLQLRTEITTIFGDEIVTDIENTFLDKPGPTIRHDVAHGLLSDGDPFGPDETYACWFIFRLCLIPLFPHVAKFDDVLWQ</sequence>
<evidence type="ECO:0000259" key="1">
    <source>
        <dbReference type="Pfam" id="PF24098"/>
    </source>
</evidence>